<accession>A0A553K516</accession>
<comment type="caution">
    <text evidence="1">The sequence shown here is derived from an EMBL/GenBank/DDBJ whole genome shotgun (WGS) entry which is preliminary data.</text>
</comment>
<protein>
    <submittedName>
        <fullName evidence="1">Uncharacterized protein</fullName>
    </submittedName>
</protein>
<evidence type="ECO:0000313" key="1">
    <source>
        <dbReference type="EMBL" id="TRY19796.1"/>
    </source>
</evidence>
<gene>
    <name evidence="1" type="ORF">FOJ82_02635</name>
</gene>
<reference evidence="1 2" key="1">
    <citation type="submission" date="2019-07" db="EMBL/GenBank/DDBJ databases">
        <authorList>
            <person name="Zhou L.-Y."/>
        </authorList>
    </citation>
    <scope>NUCLEOTIDE SEQUENCE [LARGE SCALE GENOMIC DNA]</scope>
    <source>
        <strain evidence="1 2">YIM 101269</strain>
    </source>
</reference>
<proteinExistence type="predicted"/>
<evidence type="ECO:0000313" key="2">
    <source>
        <dbReference type="Proteomes" id="UP000317638"/>
    </source>
</evidence>
<dbReference type="RefSeq" id="WP_143936883.1">
    <property type="nucleotide sequence ID" value="NZ_VKKG01000001.1"/>
</dbReference>
<name>A0A553K516_9ACTN</name>
<dbReference type="AlphaFoldDB" id="A0A553K516"/>
<dbReference type="EMBL" id="VKKG01000001">
    <property type="protein sequence ID" value="TRY19796.1"/>
    <property type="molecule type" value="Genomic_DNA"/>
</dbReference>
<sequence length="139" mass="14418">MTRRMLVALTCLLLADCGSEVQSSPEPSPPAPSPAAHEVPDGAVALASYGYQHAPEGFMVPGSSIIEDKVDQANTVVAVFTAPGGADLNAFLRQSLPADGWTVTADGQYSLLFERGELRGAFTVSGRLAALSIRNDAGS</sequence>
<dbReference type="Proteomes" id="UP000317638">
    <property type="component" value="Unassembled WGS sequence"/>
</dbReference>
<keyword evidence="2" id="KW-1185">Reference proteome</keyword>
<organism evidence="1 2">
    <name type="scientific">Tessaracoccus rhinocerotis</name>
    <dbReference type="NCBI Taxonomy" id="1689449"/>
    <lineage>
        <taxon>Bacteria</taxon>
        <taxon>Bacillati</taxon>
        <taxon>Actinomycetota</taxon>
        <taxon>Actinomycetes</taxon>
        <taxon>Propionibacteriales</taxon>
        <taxon>Propionibacteriaceae</taxon>
        <taxon>Tessaracoccus</taxon>
    </lineage>
</organism>
<dbReference type="OrthoDB" id="3732426at2"/>